<dbReference type="AlphaFoldDB" id="A0A4R3N443"/>
<keyword evidence="3 4" id="KW-0472">Membrane</keyword>
<dbReference type="PANTHER" id="PTHR23524">
    <property type="entry name" value="TRANSPORTER, PUTATIVE (AFU_ORTHOLOGUE AFUA_8G04850)-RELATED"/>
    <property type="match status" value="1"/>
</dbReference>
<name>A0A4R3N443_9GAMM</name>
<evidence type="ECO:0000313" key="6">
    <source>
        <dbReference type="EMBL" id="TCT21479.1"/>
    </source>
</evidence>
<reference evidence="6 7" key="1">
    <citation type="submission" date="2019-03" db="EMBL/GenBank/DDBJ databases">
        <title>Genomic Encyclopedia of Type Strains, Phase IV (KMG-IV): sequencing the most valuable type-strain genomes for metagenomic binning, comparative biology and taxonomic classification.</title>
        <authorList>
            <person name="Goeker M."/>
        </authorList>
    </citation>
    <scope>NUCLEOTIDE SEQUENCE [LARGE SCALE GENOMIC DNA]</scope>
    <source>
        <strain evidence="6 7">DSM 13587</strain>
    </source>
</reference>
<dbReference type="OrthoDB" id="9764259at2"/>
<evidence type="ECO:0000256" key="1">
    <source>
        <dbReference type="ARBA" id="ARBA00022692"/>
    </source>
</evidence>
<dbReference type="InterPro" id="IPR036259">
    <property type="entry name" value="MFS_trans_sf"/>
</dbReference>
<feature type="transmembrane region" description="Helical" evidence="4">
    <location>
        <begin position="118"/>
        <end position="140"/>
    </location>
</feature>
<keyword evidence="2 4" id="KW-1133">Transmembrane helix</keyword>
<feature type="transmembrane region" description="Helical" evidence="4">
    <location>
        <begin position="242"/>
        <end position="266"/>
    </location>
</feature>
<gene>
    <name evidence="6" type="ORF">EDC35_104338</name>
</gene>
<feature type="transmembrane region" description="Helical" evidence="4">
    <location>
        <begin position="191"/>
        <end position="211"/>
    </location>
</feature>
<keyword evidence="7" id="KW-1185">Reference proteome</keyword>
<dbReference type="GO" id="GO:0022857">
    <property type="term" value="F:transmembrane transporter activity"/>
    <property type="evidence" value="ECO:0007669"/>
    <property type="project" value="InterPro"/>
</dbReference>
<feature type="transmembrane region" description="Helical" evidence="4">
    <location>
        <begin position="314"/>
        <end position="332"/>
    </location>
</feature>
<evidence type="ECO:0000313" key="7">
    <source>
        <dbReference type="Proteomes" id="UP000295717"/>
    </source>
</evidence>
<proteinExistence type="predicted"/>
<dbReference type="Proteomes" id="UP000295717">
    <property type="component" value="Unassembled WGS sequence"/>
</dbReference>
<feature type="domain" description="Major facilitator superfamily (MFS) profile" evidence="5">
    <location>
        <begin position="240"/>
        <end position="437"/>
    </location>
</feature>
<evidence type="ECO:0000256" key="2">
    <source>
        <dbReference type="ARBA" id="ARBA00022989"/>
    </source>
</evidence>
<protein>
    <submittedName>
        <fullName evidence="6">Putative MFS family arabinose efflux permease</fullName>
    </submittedName>
</protein>
<organism evidence="6 7">
    <name type="scientific">Thiobaca trueperi</name>
    <dbReference type="NCBI Taxonomy" id="127458"/>
    <lineage>
        <taxon>Bacteria</taxon>
        <taxon>Pseudomonadati</taxon>
        <taxon>Pseudomonadota</taxon>
        <taxon>Gammaproteobacteria</taxon>
        <taxon>Chromatiales</taxon>
        <taxon>Chromatiaceae</taxon>
        <taxon>Thiobaca</taxon>
    </lineage>
</organism>
<evidence type="ECO:0000259" key="5">
    <source>
        <dbReference type="PROSITE" id="PS50850"/>
    </source>
</evidence>
<feature type="transmembrane region" description="Helical" evidence="4">
    <location>
        <begin position="278"/>
        <end position="302"/>
    </location>
</feature>
<dbReference type="Pfam" id="PF07690">
    <property type="entry name" value="MFS_1"/>
    <property type="match status" value="1"/>
</dbReference>
<dbReference type="InterPro" id="IPR011701">
    <property type="entry name" value="MFS"/>
</dbReference>
<dbReference type="PROSITE" id="PS50850">
    <property type="entry name" value="MFS"/>
    <property type="match status" value="2"/>
</dbReference>
<feature type="transmembrane region" description="Helical" evidence="4">
    <location>
        <begin position="25"/>
        <end position="47"/>
    </location>
</feature>
<feature type="domain" description="Major facilitator superfamily (MFS) profile" evidence="5">
    <location>
        <begin position="1"/>
        <end position="216"/>
    </location>
</feature>
<feature type="transmembrane region" description="Helical" evidence="4">
    <location>
        <begin position="67"/>
        <end position="86"/>
    </location>
</feature>
<dbReference type="InterPro" id="IPR020846">
    <property type="entry name" value="MFS_dom"/>
</dbReference>
<feature type="transmembrane region" description="Helical" evidence="4">
    <location>
        <begin position="338"/>
        <end position="362"/>
    </location>
</feature>
<comment type="caution">
    <text evidence="6">The sequence shown here is derived from an EMBL/GenBank/DDBJ whole genome shotgun (WGS) entry which is preliminary data.</text>
</comment>
<evidence type="ECO:0000256" key="3">
    <source>
        <dbReference type="ARBA" id="ARBA00023136"/>
    </source>
</evidence>
<keyword evidence="1 4" id="KW-0812">Transmembrane</keyword>
<accession>A0A4R3N443</accession>
<feature type="transmembrane region" description="Helical" evidence="4">
    <location>
        <begin position="403"/>
        <end position="425"/>
    </location>
</feature>
<feature type="transmembrane region" description="Helical" evidence="4">
    <location>
        <begin position="93"/>
        <end position="112"/>
    </location>
</feature>
<feature type="transmembrane region" description="Helical" evidence="4">
    <location>
        <begin position="374"/>
        <end position="397"/>
    </location>
</feature>
<dbReference type="SUPFAM" id="SSF103473">
    <property type="entry name" value="MFS general substrate transporter"/>
    <property type="match status" value="1"/>
</dbReference>
<dbReference type="Gene3D" id="1.20.1250.20">
    <property type="entry name" value="MFS general substrate transporter like domains"/>
    <property type="match status" value="1"/>
</dbReference>
<sequence length="437" mass="46226">MSDLDHSARIGPLHLAPGVLPRHGWSFLIAAFFTIGLMVFISIGQTYILNEHLHIPESVQGVISGNLVFLTEVVTLLLFLPAGVLMDRIGRRAVYVAGFFLLALTYVLYPLAESIEALYLYRVIYALGVVAVAGGLSTVLADYPAERSRGKLVAMVGLLSGLGVVFISQGFGAVPKVLVGMGFDGVAAGRLTHFIVAGLSVAVALFIWWGLKPGLPISHEDRPSVRELLVGGFSQARNPRILLAYSAAFIARGDQSINAIFLILWGTLAGKAAGLEPAAAVMSGTFIFVIAQIAALVWAPILGPLLDRIDRVSALAICMGLAALGNLALLLLDDPLASHGLIFFILLGIGQISVFLGGQSLIGQEAPPAQRGSILGAFNVAGAIGILLITLVGGHLFDRIDPRAPFVLVGIVNILLGIASVYVRVRYPVRPPVIRGR</sequence>
<dbReference type="PANTHER" id="PTHR23524:SF1">
    <property type="entry name" value="MRH DOMAIN-CONTAINING PROTEIN-RELATED"/>
    <property type="match status" value="1"/>
</dbReference>
<dbReference type="RefSeq" id="WP_132977065.1">
    <property type="nucleotide sequence ID" value="NZ_SMAO01000004.1"/>
</dbReference>
<feature type="transmembrane region" description="Helical" evidence="4">
    <location>
        <begin position="152"/>
        <end position="171"/>
    </location>
</feature>
<evidence type="ECO:0000256" key="4">
    <source>
        <dbReference type="SAM" id="Phobius"/>
    </source>
</evidence>
<dbReference type="EMBL" id="SMAO01000004">
    <property type="protein sequence ID" value="TCT21479.1"/>
    <property type="molecule type" value="Genomic_DNA"/>
</dbReference>